<dbReference type="KEGG" id="csl:COCSUDRAFT_62331"/>
<sequence length="314" mass="31591">MQCFPGDLHSGPSFCAPRASQQASTAAPTSAGLLPDRDGLPAHAGTPRACASTCPEQHPAPLAAAAATGAAPLRSCACICPCSKQQPAALAAAVALAAAGAARPRSCAPLPRAAAPQQPAFGAALPAETLPQQPPVFGFGGTELLQLCSPARLGVLPPAAVVAAAGDWLPYLAAGEQQSLADASDLLPLLQPDFASDEQQLLPDLAPALQLGLAAPQQPSDLAAAADAAPEVEAGEQQLFVTWTFLLQQGVAAEEQQLLPVLALAPHPDLAPTAAVPALAAQQPPDLEPQPDLAAADVAPAQQPEFNYLQHSGG</sequence>
<comment type="caution">
    <text evidence="2">The sequence shown here is derived from an EMBL/GenBank/DDBJ whole genome shotgun (WGS) entry which is preliminary data.</text>
</comment>
<accession>I0Z2Q1</accession>
<evidence type="ECO:0000313" key="2">
    <source>
        <dbReference type="EMBL" id="EIE24920.1"/>
    </source>
</evidence>
<name>I0Z2Q1_COCSC</name>
<evidence type="ECO:0000313" key="3">
    <source>
        <dbReference type="Proteomes" id="UP000007264"/>
    </source>
</evidence>
<protein>
    <submittedName>
        <fullName evidence="2">Uncharacterized protein</fullName>
    </submittedName>
</protein>
<organism evidence="2 3">
    <name type="scientific">Coccomyxa subellipsoidea (strain C-169)</name>
    <name type="common">Green microalga</name>
    <dbReference type="NCBI Taxonomy" id="574566"/>
    <lineage>
        <taxon>Eukaryota</taxon>
        <taxon>Viridiplantae</taxon>
        <taxon>Chlorophyta</taxon>
        <taxon>core chlorophytes</taxon>
        <taxon>Trebouxiophyceae</taxon>
        <taxon>Trebouxiophyceae incertae sedis</taxon>
        <taxon>Coccomyxaceae</taxon>
        <taxon>Coccomyxa</taxon>
        <taxon>Coccomyxa subellipsoidea</taxon>
    </lineage>
</organism>
<dbReference type="EMBL" id="AGSI01000005">
    <property type="protein sequence ID" value="EIE24920.1"/>
    <property type="molecule type" value="Genomic_DNA"/>
</dbReference>
<dbReference type="Proteomes" id="UP000007264">
    <property type="component" value="Unassembled WGS sequence"/>
</dbReference>
<feature type="region of interest" description="Disordered" evidence="1">
    <location>
        <begin position="26"/>
        <end position="47"/>
    </location>
</feature>
<reference evidence="2 3" key="1">
    <citation type="journal article" date="2012" name="Genome Biol.">
        <title>The genome of the polar eukaryotic microalga coccomyxa subellipsoidea reveals traits of cold adaptation.</title>
        <authorList>
            <person name="Blanc G."/>
            <person name="Agarkova I."/>
            <person name="Grimwood J."/>
            <person name="Kuo A."/>
            <person name="Brueggeman A."/>
            <person name="Dunigan D."/>
            <person name="Gurnon J."/>
            <person name="Ladunga I."/>
            <person name="Lindquist E."/>
            <person name="Lucas S."/>
            <person name="Pangilinan J."/>
            <person name="Proschold T."/>
            <person name="Salamov A."/>
            <person name="Schmutz J."/>
            <person name="Weeks D."/>
            <person name="Yamada T."/>
            <person name="Claverie J.M."/>
            <person name="Grigoriev I."/>
            <person name="Van Etten J."/>
            <person name="Lomsadze A."/>
            <person name="Borodovsky M."/>
        </authorList>
    </citation>
    <scope>NUCLEOTIDE SEQUENCE [LARGE SCALE GENOMIC DNA]</scope>
    <source>
        <strain evidence="2 3">C-169</strain>
    </source>
</reference>
<gene>
    <name evidence="2" type="ORF">COCSUDRAFT_62331</name>
</gene>
<dbReference type="GeneID" id="17042921"/>
<evidence type="ECO:0000256" key="1">
    <source>
        <dbReference type="SAM" id="MobiDB-lite"/>
    </source>
</evidence>
<keyword evidence="3" id="KW-1185">Reference proteome</keyword>
<dbReference type="RefSeq" id="XP_005649464.1">
    <property type="nucleotide sequence ID" value="XM_005649407.1"/>
</dbReference>
<proteinExistence type="predicted"/>
<dbReference type="AlphaFoldDB" id="I0Z2Q1"/>